<dbReference type="Proteomes" id="UP000324222">
    <property type="component" value="Unassembled WGS sequence"/>
</dbReference>
<protein>
    <submittedName>
        <fullName evidence="2">Uncharacterized protein</fullName>
    </submittedName>
</protein>
<gene>
    <name evidence="2" type="ORF">E2C01_077832</name>
</gene>
<keyword evidence="1" id="KW-0472">Membrane</keyword>
<evidence type="ECO:0000313" key="2">
    <source>
        <dbReference type="EMBL" id="MPC83139.1"/>
    </source>
</evidence>
<dbReference type="AlphaFoldDB" id="A0A5B7IMD5"/>
<reference evidence="2 3" key="1">
    <citation type="submission" date="2019-05" db="EMBL/GenBank/DDBJ databases">
        <title>Another draft genome of Portunus trituberculatus and its Hox gene families provides insights of decapod evolution.</title>
        <authorList>
            <person name="Jeong J.-H."/>
            <person name="Song I."/>
            <person name="Kim S."/>
            <person name="Choi T."/>
            <person name="Kim D."/>
            <person name="Ryu S."/>
            <person name="Kim W."/>
        </authorList>
    </citation>
    <scope>NUCLEOTIDE SEQUENCE [LARGE SCALE GENOMIC DNA]</scope>
    <source>
        <tissue evidence="2">Muscle</tissue>
    </source>
</reference>
<name>A0A5B7IMD5_PORTR</name>
<feature type="transmembrane region" description="Helical" evidence="1">
    <location>
        <begin position="62"/>
        <end position="93"/>
    </location>
</feature>
<evidence type="ECO:0000256" key="1">
    <source>
        <dbReference type="SAM" id="Phobius"/>
    </source>
</evidence>
<keyword evidence="1" id="KW-1133">Transmembrane helix</keyword>
<dbReference type="EMBL" id="VSRR010061647">
    <property type="protein sequence ID" value="MPC83139.1"/>
    <property type="molecule type" value="Genomic_DNA"/>
</dbReference>
<accession>A0A5B7IMD5</accession>
<keyword evidence="3" id="KW-1185">Reference proteome</keyword>
<sequence>MQWKDSGGLTTGQTMLGGGVWARQEGVTHARAGLWQGALVTSWRCRVVGRRYLDCGKGGGRVVPGLCCVIGTMLSVIVLTCVLDVVVVMVLVVS</sequence>
<evidence type="ECO:0000313" key="3">
    <source>
        <dbReference type="Proteomes" id="UP000324222"/>
    </source>
</evidence>
<proteinExistence type="predicted"/>
<organism evidence="2 3">
    <name type="scientific">Portunus trituberculatus</name>
    <name type="common">Swimming crab</name>
    <name type="synonym">Neptunus trituberculatus</name>
    <dbReference type="NCBI Taxonomy" id="210409"/>
    <lineage>
        <taxon>Eukaryota</taxon>
        <taxon>Metazoa</taxon>
        <taxon>Ecdysozoa</taxon>
        <taxon>Arthropoda</taxon>
        <taxon>Crustacea</taxon>
        <taxon>Multicrustacea</taxon>
        <taxon>Malacostraca</taxon>
        <taxon>Eumalacostraca</taxon>
        <taxon>Eucarida</taxon>
        <taxon>Decapoda</taxon>
        <taxon>Pleocyemata</taxon>
        <taxon>Brachyura</taxon>
        <taxon>Eubrachyura</taxon>
        <taxon>Portunoidea</taxon>
        <taxon>Portunidae</taxon>
        <taxon>Portuninae</taxon>
        <taxon>Portunus</taxon>
    </lineage>
</organism>
<keyword evidence="1" id="KW-0812">Transmembrane</keyword>
<comment type="caution">
    <text evidence="2">The sequence shown here is derived from an EMBL/GenBank/DDBJ whole genome shotgun (WGS) entry which is preliminary data.</text>
</comment>